<comment type="caution">
    <text evidence="1">The sequence shown here is derived from an EMBL/GenBank/DDBJ whole genome shotgun (WGS) entry which is preliminary data.</text>
</comment>
<proteinExistence type="predicted"/>
<gene>
    <name evidence="1" type="ORF">GRI65_02680</name>
</gene>
<dbReference type="Proteomes" id="UP000431922">
    <property type="component" value="Unassembled WGS sequence"/>
</dbReference>
<dbReference type="Gene3D" id="3.40.630.40">
    <property type="entry name" value="Zn-dependent exopeptidases"/>
    <property type="match status" value="1"/>
</dbReference>
<dbReference type="Pfam" id="PF05013">
    <property type="entry name" value="FGase"/>
    <property type="match status" value="1"/>
</dbReference>
<dbReference type="AlphaFoldDB" id="A0A845B6V3"/>
<dbReference type="OrthoDB" id="9802050at2"/>
<organism evidence="1 2">
    <name type="scientific">Allopontixanthobacter sediminis</name>
    <dbReference type="NCBI Taxonomy" id="1689985"/>
    <lineage>
        <taxon>Bacteria</taxon>
        <taxon>Pseudomonadati</taxon>
        <taxon>Pseudomonadota</taxon>
        <taxon>Alphaproteobacteria</taxon>
        <taxon>Sphingomonadales</taxon>
        <taxon>Erythrobacteraceae</taxon>
        <taxon>Allopontixanthobacter</taxon>
    </lineage>
</organism>
<keyword evidence="2" id="KW-1185">Reference proteome</keyword>
<evidence type="ECO:0000313" key="1">
    <source>
        <dbReference type="EMBL" id="MXP43359.1"/>
    </source>
</evidence>
<keyword evidence="1" id="KW-0378">Hydrolase</keyword>
<name>A0A845B6V3_9SPHN</name>
<accession>A0A845B6V3</accession>
<reference evidence="1 2" key="1">
    <citation type="submission" date="2019-12" db="EMBL/GenBank/DDBJ databases">
        <title>Genomic-based taxomic classification of the family Erythrobacteraceae.</title>
        <authorList>
            <person name="Xu L."/>
        </authorList>
    </citation>
    <scope>NUCLEOTIDE SEQUENCE [LARGE SCALE GENOMIC DNA]</scope>
    <source>
        <strain evidence="1 2">KCTC 42453</strain>
    </source>
</reference>
<dbReference type="SUPFAM" id="SSF53187">
    <property type="entry name" value="Zn-dependent exopeptidases"/>
    <property type="match status" value="1"/>
</dbReference>
<dbReference type="InterPro" id="IPR007709">
    <property type="entry name" value="N-FG_amidohydro"/>
</dbReference>
<protein>
    <submittedName>
        <fullName evidence="1">N-formylglutamate amidohydrolase</fullName>
    </submittedName>
</protein>
<sequence length="318" mass="34939">MTRTPLEARIDQECPVQSGGTIPGTSEPAFSLRQPSDCPIPVMIAAPHAGRAYSPALLRAMRDPEYSAIRLEDRHVDRIALEIARQTGAGLLVAHAPRAMIDLNRASDDVDWEMIRGGQPANEKRTLANRRSRTGLGLVPRRLARHGEIWKEQISREELDARIEGVHRPYHQALAKALETVRDRWGAVLLIDLHSMPPLRPRHEGDRPPEIVIGDRFGASSDGLLVAGAFAYLARQEKAVAHNRPYAGGYVLDRHAAPARGIHAMQIELCRSAYLDRRLQEPSARMAGVVRLVAGLVRELGDTTAALGRTGSFSIAAE</sequence>
<dbReference type="GO" id="GO:0016787">
    <property type="term" value="F:hydrolase activity"/>
    <property type="evidence" value="ECO:0007669"/>
    <property type="project" value="UniProtKB-KW"/>
</dbReference>
<evidence type="ECO:0000313" key="2">
    <source>
        <dbReference type="Proteomes" id="UP000431922"/>
    </source>
</evidence>
<dbReference type="EMBL" id="WTYL01000001">
    <property type="protein sequence ID" value="MXP43359.1"/>
    <property type="molecule type" value="Genomic_DNA"/>
</dbReference>
<dbReference type="RefSeq" id="WP_160754972.1">
    <property type="nucleotide sequence ID" value="NZ_WTYL01000001.1"/>
</dbReference>